<proteinExistence type="predicted"/>
<dbReference type="Proteomes" id="UP000246702">
    <property type="component" value="Unassembled WGS sequence"/>
</dbReference>
<accession>A0A317VHK8</accession>
<dbReference type="AlphaFoldDB" id="A0A317VHK8"/>
<organism evidence="1 2">
    <name type="scientific">Aspergillus sclerotioniger CBS 115572</name>
    <dbReference type="NCBI Taxonomy" id="1450535"/>
    <lineage>
        <taxon>Eukaryota</taxon>
        <taxon>Fungi</taxon>
        <taxon>Dikarya</taxon>
        <taxon>Ascomycota</taxon>
        <taxon>Pezizomycotina</taxon>
        <taxon>Eurotiomycetes</taxon>
        <taxon>Eurotiomycetidae</taxon>
        <taxon>Eurotiales</taxon>
        <taxon>Aspergillaceae</taxon>
        <taxon>Aspergillus</taxon>
        <taxon>Aspergillus subgen. Circumdati</taxon>
    </lineage>
</organism>
<evidence type="ECO:0000313" key="2">
    <source>
        <dbReference type="Proteomes" id="UP000246702"/>
    </source>
</evidence>
<evidence type="ECO:0000313" key="1">
    <source>
        <dbReference type="EMBL" id="PWY73803.1"/>
    </source>
</evidence>
<dbReference type="RefSeq" id="XP_025463555.1">
    <property type="nucleotide sequence ID" value="XM_025606319.1"/>
</dbReference>
<comment type="caution">
    <text evidence="1">The sequence shown here is derived from an EMBL/GenBank/DDBJ whole genome shotgun (WGS) entry which is preliminary data.</text>
</comment>
<dbReference type="EMBL" id="MSFK01000031">
    <property type="protein sequence ID" value="PWY73803.1"/>
    <property type="molecule type" value="Genomic_DNA"/>
</dbReference>
<reference evidence="1 2" key="1">
    <citation type="submission" date="2016-12" db="EMBL/GenBank/DDBJ databases">
        <title>The genomes of Aspergillus section Nigri reveals drivers in fungal speciation.</title>
        <authorList>
            <consortium name="DOE Joint Genome Institute"/>
            <person name="Vesth T.C."/>
            <person name="Nybo J."/>
            <person name="Theobald S."/>
            <person name="Brandl J."/>
            <person name="Frisvad J.C."/>
            <person name="Nielsen K.F."/>
            <person name="Lyhne E.K."/>
            <person name="Kogle M.E."/>
            <person name="Kuo A."/>
            <person name="Riley R."/>
            <person name="Clum A."/>
            <person name="Nolan M."/>
            <person name="Lipzen A."/>
            <person name="Salamov A."/>
            <person name="Henrissat B."/>
            <person name="Wiebenga A."/>
            <person name="De Vries R.P."/>
            <person name="Grigoriev I.V."/>
            <person name="Mortensen U.H."/>
            <person name="Andersen M.R."/>
            <person name="Baker S.E."/>
        </authorList>
    </citation>
    <scope>NUCLEOTIDE SEQUENCE [LARGE SCALE GENOMIC DNA]</scope>
    <source>
        <strain evidence="1 2">CBS 115572</strain>
    </source>
</reference>
<dbReference type="GeneID" id="37108462"/>
<protein>
    <submittedName>
        <fullName evidence="1">Uncharacterized protein</fullName>
    </submittedName>
</protein>
<sequence>MMIHGFILFAASRSLEKKGKKKIIPIIKSSAYYCAQWDKGDEPGGLTMNRPVCLWCQASPSRKLRYHKASHLVILSSSRYTEWKDALLSMLFSFLFPPPLHQVSKAGHDVRSGKRVLLVHDIISTTHRPSPFGTFTRAAPPPPPQGEVCHWFPFWLGMQRLVQCFQH</sequence>
<gene>
    <name evidence="1" type="ORF">BO94DRAFT_234690</name>
</gene>
<keyword evidence="2" id="KW-1185">Reference proteome</keyword>
<name>A0A317VHK8_9EURO</name>